<gene>
    <name evidence="14" type="ORF">TKK_008938</name>
</gene>
<comment type="caution">
    <text evidence="14">The sequence shown here is derived from an EMBL/GenBank/DDBJ whole genome shotgun (WGS) entry which is preliminary data.</text>
</comment>
<dbReference type="PROSITE" id="PS52035">
    <property type="entry name" value="PEPTIDASE_M14"/>
    <property type="match status" value="1"/>
</dbReference>
<dbReference type="FunFam" id="3.40.630.10:FF:000084">
    <property type="entry name" value="Carboxypeptidase B2"/>
    <property type="match status" value="1"/>
</dbReference>
<dbReference type="InterPro" id="IPR036990">
    <property type="entry name" value="M14A-like_propep"/>
</dbReference>
<dbReference type="GO" id="GO:0008237">
    <property type="term" value="F:metallopeptidase activity"/>
    <property type="evidence" value="ECO:0007669"/>
    <property type="project" value="UniProtKB-KW"/>
</dbReference>
<evidence type="ECO:0000256" key="7">
    <source>
        <dbReference type="ARBA" id="ARBA00022801"/>
    </source>
</evidence>
<keyword evidence="6 12" id="KW-0732">Signal</keyword>
<keyword evidence="8" id="KW-0862">Zinc</keyword>
<dbReference type="AlphaFoldDB" id="A0ABD2WW90"/>
<keyword evidence="4" id="KW-0645">Protease</keyword>
<proteinExistence type="inferred from homology"/>
<evidence type="ECO:0000256" key="8">
    <source>
        <dbReference type="ARBA" id="ARBA00022833"/>
    </source>
</evidence>
<evidence type="ECO:0000256" key="11">
    <source>
        <dbReference type="PROSITE-ProRule" id="PRU01379"/>
    </source>
</evidence>
<evidence type="ECO:0000256" key="9">
    <source>
        <dbReference type="ARBA" id="ARBA00023049"/>
    </source>
</evidence>
<feature type="domain" description="Peptidase M14" evidence="13">
    <location>
        <begin position="151"/>
        <end position="446"/>
    </location>
</feature>
<evidence type="ECO:0000256" key="6">
    <source>
        <dbReference type="ARBA" id="ARBA00022729"/>
    </source>
</evidence>
<evidence type="ECO:0000313" key="15">
    <source>
        <dbReference type="Proteomes" id="UP001627154"/>
    </source>
</evidence>
<dbReference type="SMART" id="SM00631">
    <property type="entry name" value="Zn_pept"/>
    <property type="match status" value="1"/>
</dbReference>
<comment type="similarity">
    <text evidence="2 11">Belongs to the peptidase M14 family.</text>
</comment>
<dbReference type="Proteomes" id="UP001627154">
    <property type="component" value="Unassembled WGS sequence"/>
</dbReference>
<keyword evidence="10" id="KW-1015">Disulfide bond</keyword>
<dbReference type="GO" id="GO:0046872">
    <property type="term" value="F:metal ion binding"/>
    <property type="evidence" value="ECO:0007669"/>
    <property type="project" value="UniProtKB-KW"/>
</dbReference>
<dbReference type="Gene3D" id="3.40.630.10">
    <property type="entry name" value="Zn peptidases"/>
    <property type="match status" value="1"/>
</dbReference>
<evidence type="ECO:0000256" key="1">
    <source>
        <dbReference type="ARBA" id="ARBA00001947"/>
    </source>
</evidence>
<keyword evidence="9" id="KW-0482">Metalloprotease</keyword>
<reference evidence="14 15" key="1">
    <citation type="journal article" date="2024" name="bioRxiv">
        <title>A reference genome for Trichogramma kaykai: A tiny desert-dwelling parasitoid wasp with competing sex-ratio distorters.</title>
        <authorList>
            <person name="Culotta J."/>
            <person name="Lindsey A.R."/>
        </authorList>
    </citation>
    <scope>NUCLEOTIDE SEQUENCE [LARGE SCALE GENOMIC DNA]</scope>
    <source>
        <strain evidence="14 15">KSX58</strain>
    </source>
</reference>
<evidence type="ECO:0000256" key="5">
    <source>
        <dbReference type="ARBA" id="ARBA00022723"/>
    </source>
</evidence>
<evidence type="ECO:0000256" key="10">
    <source>
        <dbReference type="ARBA" id="ARBA00023157"/>
    </source>
</evidence>
<feature type="signal peptide" evidence="12">
    <location>
        <begin position="1"/>
        <end position="27"/>
    </location>
</feature>
<dbReference type="InterPro" id="IPR057246">
    <property type="entry name" value="CARBOXYPEPT_ZN_1"/>
</dbReference>
<dbReference type="PANTHER" id="PTHR11705">
    <property type="entry name" value="PROTEASE FAMILY M14 CARBOXYPEPTIDASE A,B"/>
    <property type="match status" value="1"/>
</dbReference>
<dbReference type="GO" id="GO:0006508">
    <property type="term" value="P:proteolysis"/>
    <property type="evidence" value="ECO:0007669"/>
    <property type="project" value="UniProtKB-KW"/>
</dbReference>
<feature type="chain" id="PRO_5044851685" description="Peptidase M14 domain-containing protein" evidence="12">
    <location>
        <begin position="28"/>
        <end position="454"/>
    </location>
</feature>
<dbReference type="EMBL" id="JBJJXI010000066">
    <property type="protein sequence ID" value="KAL3397374.1"/>
    <property type="molecule type" value="Genomic_DNA"/>
</dbReference>
<protein>
    <recommendedName>
        <fullName evidence="13">Peptidase M14 domain-containing protein</fullName>
    </recommendedName>
</protein>
<evidence type="ECO:0000259" key="13">
    <source>
        <dbReference type="PROSITE" id="PS52035"/>
    </source>
</evidence>
<organism evidence="14 15">
    <name type="scientific">Trichogramma kaykai</name>
    <dbReference type="NCBI Taxonomy" id="54128"/>
    <lineage>
        <taxon>Eukaryota</taxon>
        <taxon>Metazoa</taxon>
        <taxon>Ecdysozoa</taxon>
        <taxon>Arthropoda</taxon>
        <taxon>Hexapoda</taxon>
        <taxon>Insecta</taxon>
        <taxon>Pterygota</taxon>
        <taxon>Neoptera</taxon>
        <taxon>Endopterygota</taxon>
        <taxon>Hymenoptera</taxon>
        <taxon>Apocrita</taxon>
        <taxon>Proctotrupomorpha</taxon>
        <taxon>Chalcidoidea</taxon>
        <taxon>Trichogrammatidae</taxon>
        <taxon>Trichogramma</taxon>
    </lineage>
</organism>
<keyword evidence="7" id="KW-0378">Hydrolase</keyword>
<dbReference type="PROSITE" id="PS00132">
    <property type="entry name" value="CARBOXYPEPT_ZN_1"/>
    <property type="match status" value="1"/>
</dbReference>
<accession>A0ABD2WW90</accession>
<keyword evidence="3" id="KW-0121">Carboxypeptidase</keyword>
<evidence type="ECO:0000256" key="2">
    <source>
        <dbReference type="ARBA" id="ARBA00005988"/>
    </source>
</evidence>
<dbReference type="PRINTS" id="PR00765">
    <property type="entry name" value="CRBOXYPTASEA"/>
</dbReference>
<dbReference type="Gene3D" id="3.30.70.340">
    <property type="entry name" value="Metallocarboxypeptidase-like"/>
    <property type="match status" value="1"/>
</dbReference>
<dbReference type="InterPro" id="IPR003146">
    <property type="entry name" value="M14A_act_pep"/>
</dbReference>
<sequence>MRTQAKLRFALVFAATVASLAVSEVLANYDDDADSLPSIYGMQSLALRCDTESKLRHVLAYRGQPGFDFLRVPRSPLESVDLLVTAERVADFKDRLRANDIEFSVEHDDVAKIVDQLALEQERAEPWTMMQQQPQQQSHPRSRRDVGLFHKFPRYDEIELYLRHLKALHNDTMDLFSIGKSYEGRDIWAVKISKSISARARKPIMLIDAGIHAREWIAPTTALYAVHQLVDKPHNSYIFDQMDVYVIPVLNPDGYEFTHYNRTTRLWRKTMSGMSKKICMGVDANRNFDYQWMSVGASPYACSSQYAGSRPFSEPETRALRDFILSRRGLIKVYLTLHSYGNYMLFPWGFTSELPANEPVLRCAAELAESALARVRGTRYKIGSSTNVLYAAAGGSDDWAMGVAGVDLVYTIELPGGSYKFTPPTSEILPVGQETFEAIKVFARYVTGDICRGF</sequence>
<evidence type="ECO:0000313" key="14">
    <source>
        <dbReference type="EMBL" id="KAL3397374.1"/>
    </source>
</evidence>
<dbReference type="Pfam" id="PF02244">
    <property type="entry name" value="Propep_M14"/>
    <property type="match status" value="1"/>
</dbReference>
<evidence type="ECO:0000256" key="4">
    <source>
        <dbReference type="ARBA" id="ARBA00022670"/>
    </source>
</evidence>
<name>A0ABD2WW90_9HYME</name>
<dbReference type="GO" id="GO:0004180">
    <property type="term" value="F:carboxypeptidase activity"/>
    <property type="evidence" value="ECO:0007669"/>
    <property type="project" value="UniProtKB-KW"/>
</dbReference>
<dbReference type="CDD" id="cd03860">
    <property type="entry name" value="M14_CP_A-B_like"/>
    <property type="match status" value="1"/>
</dbReference>
<comment type="cofactor">
    <cofactor evidence="1">
        <name>Zn(2+)</name>
        <dbReference type="ChEBI" id="CHEBI:29105"/>
    </cofactor>
</comment>
<evidence type="ECO:0000256" key="3">
    <source>
        <dbReference type="ARBA" id="ARBA00022645"/>
    </source>
</evidence>
<feature type="active site" description="Proton donor/acceptor" evidence="11">
    <location>
        <position position="413"/>
    </location>
</feature>
<dbReference type="InterPro" id="IPR000834">
    <property type="entry name" value="Peptidase_M14"/>
</dbReference>
<evidence type="ECO:0000256" key="12">
    <source>
        <dbReference type="SAM" id="SignalP"/>
    </source>
</evidence>
<keyword evidence="15" id="KW-1185">Reference proteome</keyword>
<dbReference type="PANTHER" id="PTHR11705:SF140">
    <property type="entry name" value="FI02848P-RELATED"/>
    <property type="match status" value="1"/>
</dbReference>
<keyword evidence="5" id="KW-0479">Metal-binding</keyword>
<dbReference type="Pfam" id="PF00246">
    <property type="entry name" value="Peptidase_M14"/>
    <property type="match status" value="1"/>
</dbReference>
<dbReference type="SUPFAM" id="SSF54897">
    <property type="entry name" value="Protease propeptides/inhibitors"/>
    <property type="match status" value="1"/>
</dbReference>
<dbReference type="SUPFAM" id="SSF53187">
    <property type="entry name" value="Zn-dependent exopeptidases"/>
    <property type="match status" value="1"/>
</dbReference>